<dbReference type="Proteomes" id="UP000199180">
    <property type="component" value="Unassembled WGS sequence"/>
</dbReference>
<sequence length="70" mass="7829">MSSMKITREYLNAMSRTNRVSLPDIGIDLDTDHADTAPSFPTIRREVRSPRISVDVAYAAFVDAWKEATA</sequence>
<accession>A0A1I0J1H3</accession>
<gene>
    <name evidence="1" type="ORF">SAMN04489858_12042</name>
</gene>
<evidence type="ECO:0000313" key="1">
    <source>
        <dbReference type="EMBL" id="SEU02890.1"/>
    </source>
</evidence>
<keyword evidence="2" id="KW-1185">Reference proteome</keyword>
<protein>
    <submittedName>
        <fullName evidence="1">Uncharacterized protein</fullName>
    </submittedName>
</protein>
<organism evidence="1 2">
    <name type="scientific">Paracoccus homiensis</name>
    <dbReference type="NCBI Taxonomy" id="364199"/>
    <lineage>
        <taxon>Bacteria</taxon>
        <taxon>Pseudomonadati</taxon>
        <taxon>Pseudomonadota</taxon>
        <taxon>Alphaproteobacteria</taxon>
        <taxon>Rhodobacterales</taxon>
        <taxon>Paracoccaceae</taxon>
        <taxon>Paracoccus</taxon>
    </lineage>
</organism>
<dbReference type="STRING" id="364199.SAMN04489858_12042"/>
<dbReference type="RefSeq" id="WP_090737683.1">
    <property type="nucleotide sequence ID" value="NZ_FOHO01000020.1"/>
</dbReference>
<dbReference type="EMBL" id="FOHO01000020">
    <property type="protein sequence ID" value="SEU02890.1"/>
    <property type="molecule type" value="Genomic_DNA"/>
</dbReference>
<reference evidence="1 2" key="1">
    <citation type="submission" date="2016-10" db="EMBL/GenBank/DDBJ databases">
        <authorList>
            <person name="de Groot N.N."/>
        </authorList>
    </citation>
    <scope>NUCLEOTIDE SEQUENCE [LARGE SCALE GENOMIC DNA]</scope>
    <source>
        <strain evidence="1 2">DSM 17862</strain>
    </source>
</reference>
<proteinExistence type="predicted"/>
<dbReference type="AlphaFoldDB" id="A0A1I0J1H3"/>
<name>A0A1I0J1H3_9RHOB</name>
<evidence type="ECO:0000313" key="2">
    <source>
        <dbReference type="Proteomes" id="UP000199180"/>
    </source>
</evidence>